<dbReference type="SMART" id="SM00184">
    <property type="entry name" value="RING"/>
    <property type="match status" value="1"/>
</dbReference>
<dbReference type="Proteomes" id="UP001497516">
    <property type="component" value="Chromosome 5"/>
</dbReference>
<name>A0AAV2EPW6_9ROSI</name>
<dbReference type="GO" id="GO:0030544">
    <property type="term" value="F:Hsp70 protein binding"/>
    <property type="evidence" value="ECO:0007669"/>
    <property type="project" value="TreeGrafter"/>
</dbReference>
<dbReference type="Pfam" id="PF25794">
    <property type="entry name" value="SACS"/>
    <property type="match status" value="3"/>
</dbReference>
<dbReference type="EMBL" id="OZ034818">
    <property type="protein sequence ID" value="CAL1387849.1"/>
    <property type="molecule type" value="Genomic_DNA"/>
</dbReference>
<feature type="domain" description="RING-type" evidence="3">
    <location>
        <begin position="4716"/>
        <end position="4750"/>
    </location>
</feature>
<dbReference type="PANTHER" id="PTHR15600">
    <property type="entry name" value="SACSIN"/>
    <property type="match status" value="1"/>
</dbReference>
<feature type="compositionally biased region" description="Polar residues" evidence="2">
    <location>
        <begin position="4624"/>
        <end position="4638"/>
    </location>
</feature>
<dbReference type="InterPro" id="IPR013083">
    <property type="entry name" value="Znf_RING/FYVE/PHD"/>
</dbReference>
<dbReference type="NCBIfam" id="NF047352">
    <property type="entry name" value="P_loop_sacsin"/>
    <property type="match status" value="2"/>
</dbReference>
<reference evidence="4 5" key="1">
    <citation type="submission" date="2024-04" db="EMBL/GenBank/DDBJ databases">
        <authorList>
            <person name="Fracassetti M."/>
        </authorList>
    </citation>
    <scope>NUCLEOTIDE SEQUENCE [LARGE SCALE GENOMIC DNA]</scope>
</reference>
<dbReference type="PROSITE" id="PS50089">
    <property type="entry name" value="ZF_RING_2"/>
    <property type="match status" value="1"/>
</dbReference>
<evidence type="ECO:0000313" key="4">
    <source>
        <dbReference type="EMBL" id="CAL1387849.1"/>
    </source>
</evidence>
<dbReference type="InterPro" id="IPR036890">
    <property type="entry name" value="HATPase_C_sf"/>
</dbReference>
<feature type="region of interest" description="Disordered" evidence="2">
    <location>
        <begin position="4603"/>
        <end position="4638"/>
    </location>
</feature>
<evidence type="ECO:0000256" key="1">
    <source>
        <dbReference type="PROSITE-ProRule" id="PRU00175"/>
    </source>
</evidence>
<dbReference type="InterPro" id="IPR052972">
    <property type="entry name" value="Sacsin_chaperone_reg"/>
</dbReference>
<proteinExistence type="predicted"/>
<keyword evidence="1" id="KW-0479">Metal-binding</keyword>
<feature type="compositionally biased region" description="Polar residues" evidence="2">
    <location>
        <begin position="4603"/>
        <end position="4615"/>
    </location>
</feature>
<evidence type="ECO:0000256" key="2">
    <source>
        <dbReference type="SAM" id="MobiDB-lite"/>
    </source>
</evidence>
<keyword evidence="1" id="KW-0863">Zinc-finger</keyword>
<accession>A0AAV2EPW6</accession>
<sequence length="4762" mass="531290">MSSSSESIFLEDFGQKVDLTRRIREVLVNYPEGTTVLKELIQNADDAGATKVRLCLDRRIHATESLLSPSLTQWQGQALLAYNDAVFTEEDFLSISRIGGSAKHGQAWKTGRFGVGFNSVYHLTDLPSFVSGNYVVLFDPQGVYLPNVSTANPGKRIDFVASSAISVYNDQFSPYCAFGCDMKTPFNGTMFRFPLRNSDQAATSKLSRQAYLNEDVLSLFGQLYEEGVFSLLFLKSVLSVEMYVWDVGEPHPRKLYSCSVSSVNDEVIRHRKALLRMTKNLRLSPTPGYGDSEMDSYSVEFSSEEVCGSEVKKRIDVFQVVQAMASSNSRIASFASTASKEYDIHLLPWASVAACISDNDDLKLGRAFCFLPLPVRTGLSVQVNAYFEVSSNRRGIWYGDDMDRSGKVRSVWNRLLLEDIVAPTFRCLMLGVQEMLGPTSLYYSLFPVGRFEEPWSILVENIYRKISDAPMLNSDLDGGKWVTPLEAFLHDGEFTKSKELGEALLQLGMPIVHLPNNLFNMFLKYASGFQQKVVTPDTVRHFIKGCKSLQKLSKFYRLMLLEYCLEDLIDCDVAIHASNMPLLPLANGDFGVLRDGSKGFPYFICDDELEHMLLQKVSDRLIDPDIPPNIATRLSSVAQSSNINLTIFKIENLLELFPRFIPNDWKYKDKVAWDPETIHTHPTASWFKLFWQYLRSRCEKLSVFGDWPILPSTSGHLYRPSRQSRMLAADNLPGLVQDSLIKFGCKILDPSYGVGHSELSLYVSDADCVGVVESIFDAVSSNGGVMGRPFQTLLVEERDELRRFLLDPKWYMGDRINESVISTCKKLPVYRVYGGTSVEDAIFSDLGHPQKYLPPMDVPRNFLGVEVIMCSSATEEQILQNIFGIERMKKTQFYRQYVFSTVKDLHPGVRDPVMLSVLQNLPQLCVEDSSFRECLRNLEFVPTLSGGIRCPVALYDPRNEELAALLEDSDSFPCGTFLEPNILDMLHGLGLKTSVSPETVIESARQIEKLMHEDQQKAHSRGKLLLSYLEVNAMKWLPNQSSNDQGTVNRIFSRAAIAFRPRHLKSDLEKFWNDLRLICWCPVMVSAPFATLPWPLVSSMVAPPRLVRPQADLWLVSASMRILDAECSSTALAYNLGWLSPPGGSAIAAQLLELGKNNEIVNDQVLRQELALAMPRIYAMMISLVGSEEMDIVKAVLEGSRWIWVGDGFATCDEVVLDGPLHLAPYVRVIPVDLAVFKDFFLELGVREYFKPIDYANILTRMAIRKGSSPLDSQEIRAAILIVQHLAEVQFHEQNLKLYLPDVSGRLFPASDLVYNDAPWLLGSDESDSSFGGASIMSLSAKRTVQKFVHGNISNEVAEKLGVCSLRRILLAESADSMNLSLSGAAEAFGQHEALTTRLKHILEMYADGPGILFELVQNAEDAGASEVIFLLDKTQYGTSSVLSPEMADWQGPALYCFNDSVFSPQDLYAISRIGQESKLEKPFAIGRFGLGFNCVYHFTDIPAFVSGENIVMFDPHANNLPGISPSHPGLRIKFVGRNILEQFPDQFSPFLHFGCDLQHPFPGTLFRFPLRSSNVALRSQIKKEAYVIEDVMSLFASFSGVVSEALLFLRHVKKISVFVKDGNGSEMQLLHHVRRNSVSEPEMVNAVDDVFSLIDRNRFSGLDKDQTVKMLSKSIDKDFLHKCQKIVVAEQNPCGSLLHCWIMGECLGAGRGRKFSGGESHKSIPWACVAAYIHSVNVDGEYDESDMSCHFTPDLFKVSNASVQSRENFEGRAFCFLPLPISTGLPAHINSYFELSSNRRDIWFGNDMAGGGKKRSDWNIYVLDNVAAPAYGHLLEKIAIEIGPCDLFFSYWPTAAVLEPWASMARKLYLFLSESGLRVLYTKARGGQWISSKQALFPDFSFHRIRDLVEALSDAGLPLVTASKLLVEQFMEACSSLNLLTPQLLRTLLIRRKRGFKNRNAVVVTLEYCLVDLNPTQPENLYGLALLPLADGSHASFEKNGNGERVYVTWGNECGLLKDSLPHVLVDVELPESVKQKLCSIAESEKSNVSLLSCHLLEKLFLKLLPAEWQLSKRVTWAPGQQGQPTLEWMRLLWNYLKSSCDDLSIFSKWPILPVQDNSLLRLVPNSNVIEDNGWSENMRSLLVKVGCLFLRNDLPLEHPQLGNFVQPPTASGILKAFLAAAGKPEDVEGIFADASAGELHELRSFVLQSKWFMEEQMDDSLIELIKQLPMFESYKSRKLVSLTKPTKWLKPKGVREDLLDDDFVRAESEREGIILRRYLEIREPSRVEFYKGYVLNRMPEFLSQQGAVSTILQDVKLLITDDVSIRSALSETPFVLAGNGSWQQPSRLYDPRVTELSNVLHLQAFFPAAEFSDQETLDVLVNLGLRRSLGFSGILDCAKTVSLLHDSSDSKAVDYGQKVLSYLNALAHKLSAKDGDGVPNELHDDIGAQNIPAEDADAADIDSSGIDSRYPINDPNIEWFLENFSCDKVEEEFWSEMKTIAWCPVCKNPPIEGLPWLSSNSQVASPVIVRPKSQLWIMSSKMYVLDGECKSMYLQQKLGWTELLSLDVLSAQLIELSKSYEQLKLHTSKRPDLDAAFQVGIPTLYSCLQEYIGSDEFVDLKTVLRGVSSVWIGDDFVSPTALAFDSPVKFTPYLYVVPSELTEFRELLLELGVRLSFDIWDYFHVLQRLQKDVKGPLSTDQLGFVHCILEAVADFSSEKPLVEASSTALLIPDSSAFLVCAGDLVYNDAPWIENSVLLGKHFVHPSISNDLASMLGVKSLRCLSLVDEDMTRDLPCMDFGKVSELLALYGNNDFLLFDLLELADCCKAKTLHLIFDKREHPCQSLLQHNLGDFQGPALVAVLEGVSLNREEISSLQLLPPWRLRGDTMNYGLGILGCYFICDVLSIVSGGHFYMFDPRGLALGTPSSYAPAAKMFSLTGTNLTERFKDQFKPMMIDQDLPWSSSDSTIIRMPLSSECLKDGLDLGLKRVKSIFDRAEEHASRLLIFLKSILKVSLSTWDEGNRQPRQDFSVSIDSSSASLRNPFSEKKWRQSQIARFFSSSNAATKLHVIDVKLYKGTTKSVDRWLIVLSLGSGQTRNMALDRRYLAYSLTPVAGVAALISTNEHPAAVNLKGSLMSPLPLSGVLPLPVTVLGCFLVRHNKGRTLFKLQNRRAVTQAQTEAGDQLLESWNRELMSCVRDSYVHIVVEMQKLRREPSSSAPESIALRDAARSLKAYGDKIYSFWPKSYGNTIMSQPGDADNSISADVLNSDWECLIERVVRPFYVQVSDLPVWQLYSGSLVKTEEGMFLSLPGNGVGDNVLPATVCSFVKEHYPVFSVPWELVTEIQAVGVVVREIKPKMVRELLKFSSRSFVLRSVDTYIDVLDYCLSDVEFPEFSNSDGNDLASGSLTSATMHRAPNRVASSASMPDMQRFDGSSAQGAASSGDALEVMASLGRVLFDIGRGVVEDIGRSGGPLVPRDVASDSRARYLDPKFQQVAGELRGLPCPTAADNLARLGSTELWIGDKDQQVLMLPLAAKFVHPKVLDRSILSDIFSRCATLALLKVKSFSYQLLARHMKLLFHENWVNHVMGSNSAPWFSWENTSSHGGEGGPSHVWIRLFWKCYGGSSEELSLFTDWPLVPAFLGRPILCRVKERNLVFFPPPLTDQVPGNGVTEMNDDAGDSANIHMSHTTEGNSMEPYISALNQAKSRYSWLLSLLNQWNIPVFDATFADSASSCYVLPSASQSLGQVIASKFVAAKRAGYFPEILTLPDLDREELFTLFASDFVSNGSKYGVEELEILRSLPIYKTVVGSYTQLRGHDQCMISSNSFLKLSDERCLSCSTDSVGSSLLRALGVPELVDQQILVKFGLPGFERKLQSEQEDILIYLYTNWQDLQSDSSLVEILKETKFVRNADEFSTDLSIPKDLFDPSDPLLASVFSGERRKFPGERFSTEGWLRILRKSGLRTAAEADVILECARKVESLGRDEDKSIEDFGDFGKDLNSSSDAISAEIWALAGSVVEAILSNFAVLYSNSFCNHLGRIACVPAELGFPNISGKKVLTSYSEAILVKDWPLAWSSSPIISRQNFIPPEYSWGVLHLRSPPPFARVLQHLKVIGRNGGEDTLAHWPTASGIMTVDEASSKVLKYLDSVWDSLSSSEKKELQGVAFLPAANGTRLVMASSLFARLTVNLSPFAFELPTPYLPFVKVLKELGLQDLLSAAAAKDLLLNLQKACGYQRLNPNELRAVMEILSFLCDTSVKATPSDLCNWKEDAIIPDDGCRLVHSRSCVYVDSYGSQYVNSIDTTRLRFVHQDIPERMCLLLGIRKLSEVVVEELDQEEHLQPLESIRSVPLSVIRKKLLSRSFLDAVWTIVNSVANPNTPTTNLRVETVHSSLQLVSEKLQFVKMLHTRFLLLPRSLDITLLAKDSIIPEWKDGPKHRSLYFVNRSKGLVFVAEPPPYISVLDVVAIVVSQILGFPMSLPLGSLFLCPEGGEAAILDILRLRSEKRELDPTTNKLVGKEILPPDALQVQLHPLRPFYKDEMVAWRYQNGEKLRYGRVPEDVRPLAGQALYRLKVETAPETVEPLLSSQVFSFRSISMGNEASSSVIPESSQAVVETRGPNETPESSGGSKIPKSSQSLKDLQYGRVSAGELVQVVHDMLSTAGINMDVEKQSLLQRTLSLQEQLKESQAALLLEQEKAEGASKEAETAKAAWVCRVCLTNEVDMTIVPCGHVLCRRCSSAVSRCPFCRLQVTKTIRIFRP</sequence>
<dbReference type="SUPFAM" id="SSF55874">
    <property type="entry name" value="ATPase domain of HSP90 chaperone/DNA topoisomerase II/histidine kinase"/>
    <property type="match status" value="2"/>
</dbReference>
<dbReference type="InterPro" id="IPR001841">
    <property type="entry name" value="Znf_RING"/>
</dbReference>
<keyword evidence="5" id="KW-1185">Reference proteome</keyword>
<gene>
    <name evidence="4" type="ORF">LTRI10_LOCUS28805</name>
</gene>
<evidence type="ECO:0000259" key="3">
    <source>
        <dbReference type="PROSITE" id="PS50089"/>
    </source>
</evidence>
<dbReference type="Gene3D" id="3.30.40.10">
    <property type="entry name" value="Zinc/RING finger domain, C3HC4 (zinc finger)"/>
    <property type="match status" value="1"/>
</dbReference>
<keyword evidence="1" id="KW-0862">Zinc</keyword>
<dbReference type="Pfam" id="PF13920">
    <property type="entry name" value="zf-C3HC4_3"/>
    <property type="match status" value="1"/>
</dbReference>
<organism evidence="4 5">
    <name type="scientific">Linum trigynum</name>
    <dbReference type="NCBI Taxonomy" id="586398"/>
    <lineage>
        <taxon>Eukaryota</taxon>
        <taxon>Viridiplantae</taxon>
        <taxon>Streptophyta</taxon>
        <taxon>Embryophyta</taxon>
        <taxon>Tracheophyta</taxon>
        <taxon>Spermatophyta</taxon>
        <taxon>Magnoliopsida</taxon>
        <taxon>eudicotyledons</taxon>
        <taxon>Gunneridae</taxon>
        <taxon>Pentapetalae</taxon>
        <taxon>rosids</taxon>
        <taxon>fabids</taxon>
        <taxon>Malpighiales</taxon>
        <taxon>Linaceae</taxon>
        <taxon>Linum</taxon>
    </lineage>
</organism>
<protein>
    <recommendedName>
        <fullName evidence="3">RING-type domain-containing protein</fullName>
    </recommendedName>
</protein>
<feature type="region of interest" description="Disordered" evidence="2">
    <location>
        <begin position="3421"/>
        <end position="3441"/>
    </location>
</feature>
<dbReference type="InterPro" id="IPR058210">
    <property type="entry name" value="SACS/Nov_dom"/>
</dbReference>
<evidence type="ECO:0000313" key="5">
    <source>
        <dbReference type="Proteomes" id="UP001497516"/>
    </source>
</evidence>
<dbReference type="SUPFAM" id="SSF57850">
    <property type="entry name" value="RING/U-box"/>
    <property type="match status" value="1"/>
</dbReference>
<dbReference type="PANTHER" id="PTHR15600:SF42">
    <property type="entry name" value="SACSIN"/>
    <property type="match status" value="1"/>
</dbReference>
<dbReference type="GO" id="GO:0008270">
    <property type="term" value="F:zinc ion binding"/>
    <property type="evidence" value="ECO:0007669"/>
    <property type="project" value="UniProtKB-KW"/>
</dbReference>